<dbReference type="NCBIfam" id="TIGR04289">
    <property type="entry name" value="heavy_Cys"/>
    <property type="match status" value="1"/>
</dbReference>
<proteinExistence type="predicted"/>
<reference evidence="2 3" key="1">
    <citation type="journal article" date="2015" name="Int. J. Syst. Evol. Microbiol.">
        <title>Thermococcus eurythermalis sp. nov., a conditional piezophilic hyperthermophilic archaeon with a wide temperature range isolated from an oil-immersed chimney in the Guaymas Basin.</title>
        <authorList>
            <person name="Zhao W."/>
            <person name="Zeng X."/>
            <person name="Xiao X."/>
        </authorList>
    </citation>
    <scope>NUCLEOTIDE SEQUENCE [LARGE SCALE GENOMIC DNA]</scope>
    <source>
        <strain evidence="2 3">A501</strain>
    </source>
</reference>
<dbReference type="InterPro" id="IPR027553">
    <property type="entry name" value="Heavy_Cys"/>
</dbReference>
<organism evidence="2 3">
    <name type="scientific">Thermococcus eurythermalis</name>
    <dbReference type="NCBI Taxonomy" id="1505907"/>
    <lineage>
        <taxon>Archaea</taxon>
        <taxon>Methanobacteriati</taxon>
        <taxon>Methanobacteriota</taxon>
        <taxon>Thermococci</taxon>
        <taxon>Thermococcales</taxon>
        <taxon>Thermococcaceae</taxon>
        <taxon>Thermococcus</taxon>
    </lineage>
</organism>
<dbReference type="KEGG" id="teu:TEU_02080"/>
<evidence type="ECO:0000313" key="3">
    <source>
        <dbReference type="Proteomes" id="UP000029980"/>
    </source>
</evidence>
<evidence type="ECO:0000256" key="1">
    <source>
        <dbReference type="SAM" id="MobiDB-lite"/>
    </source>
</evidence>
<protein>
    <recommendedName>
        <fullName evidence="4">Eight-cysteine-cluster domain-containing protein</fullName>
    </recommendedName>
</protein>
<dbReference type="NCBIfam" id="TIGR04288">
    <property type="entry name" value="CGP_CTERM"/>
    <property type="match status" value="1"/>
</dbReference>
<dbReference type="STRING" id="1505907.TEU_02080"/>
<dbReference type="AlphaFoldDB" id="A0A097QRX8"/>
<dbReference type="HOGENOM" id="CLU_679022_0_0_2"/>
<dbReference type="OrthoDB" id="31553at2157"/>
<accession>A0A097QRX8</accession>
<evidence type="ECO:0000313" key="2">
    <source>
        <dbReference type="EMBL" id="AIU69224.1"/>
    </source>
</evidence>
<dbReference type="RefSeq" id="WP_050002203.1">
    <property type="nucleotide sequence ID" value="NZ_CP008887.1"/>
</dbReference>
<feature type="compositionally biased region" description="Low complexity" evidence="1">
    <location>
        <begin position="361"/>
        <end position="380"/>
    </location>
</feature>
<keyword evidence="3" id="KW-1185">Reference proteome</keyword>
<sequence length="401" mass="42942">MRKAVAFIVLLVLFSAPLVKACMSPADSYAVEVVLNKPGIVYRPYPTFNALHNAIVENGTFIFRSHYDERLIVMLWNASDGPHLRVQIPAEVVASVTFNASLLVTASAIEKLKAGGWKEIANMTFTRDNITIALKPVAGSECNSDRDCATGGCSGEVCAPRNEAAKIVTPCVYKPWYECFSLTSCGCVNGFCTWKPNGDFKSCLRKHGVDPSQVIRAGLVEVEAEARGVGPDELKAAVGEFLSAFGVDCLPLSDPAISPQVEIAPVIDPSEVNLSVAVKTELEWLREVGVLQISDEDIGAITRVAGSGKAGWNSHIGWYETKNGAYAWIPYDESKDPSLVRCTSPVVPAYDLPNGTAYVGPTATQPPSTDTTTSTNGSPSGEICGPALMVGLSLVVLLWKR</sequence>
<evidence type="ECO:0008006" key="4">
    <source>
        <dbReference type="Google" id="ProtNLM"/>
    </source>
</evidence>
<dbReference type="EMBL" id="CP008887">
    <property type="protein sequence ID" value="AIU69224.1"/>
    <property type="molecule type" value="Genomic_DNA"/>
</dbReference>
<dbReference type="GeneID" id="25152220"/>
<dbReference type="InterPro" id="IPR027556">
    <property type="entry name" value="Heavy_Cys_CGP"/>
</dbReference>
<feature type="region of interest" description="Disordered" evidence="1">
    <location>
        <begin position="359"/>
        <end position="380"/>
    </location>
</feature>
<dbReference type="NCBIfam" id="TIGR04292">
    <property type="entry name" value="heavy_Cys_CGP"/>
    <property type="match status" value="1"/>
</dbReference>
<dbReference type="InterPro" id="IPR027552">
    <property type="entry name" value="CGP_CTERM"/>
</dbReference>
<dbReference type="Proteomes" id="UP000029980">
    <property type="component" value="Chromosome"/>
</dbReference>
<gene>
    <name evidence="2" type="ORF">TEU_02080</name>
</gene>
<name>A0A097QRX8_9EURY</name>